<feature type="transmembrane region" description="Helical" evidence="5">
    <location>
        <begin position="12"/>
        <end position="31"/>
    </location>
</feature>
<accession>A0ABQ4N796</accession>
<organism evidence="7 8">
    <name type="scientific">Paenibacillus cisolokensis</name>
    <dbReference type="NCBI Taxonomy" id="1658519"/>
    <lineage>
        <taxon>Bacteria</taxon>
        <taxon>Bacillati</taxon>
        <taxon>Bacillota</taxon>
        <taxon>Bacilli</taxon>
        <taxon>Bacillales</taxon>
        <taxon>Paenibacillaceae</taxon>
        <taxon>Paenibacillus</taxon>
    </lineage>
</organism>
<feature type="transmembrane region" description="Helical" evidence="5">
    <location>
        <begin position="241"/>
        <end position="258"/>
    </location>
</feature>
<evidence type="ECO:0000256" key="2">
    <source>
        <dbReference type="ARBA" id="ARBA00022692"/>
    </source>
</evidence>
<feature type="domain" description="Inositolphosphotransferase Aur1/Ipt1" evidence="6">
    <location>
        <begin position="93"/>
        <end position="254"/>
    </location>
</feature>
<name>A0ABQ4N796_9BACL</name>
<dbReference type="InterPro" id="IPR036938">
    <property type="entry name" value="PAP2/HPO_sf"/>
</dbReference>
<evidence type="ECO:0000313" key="7">
    <source>
        <dbReference type="EMBL" id="GIQ64082.1"/>
    </source>
</evidence>
<dbReference type="RefSeq" id="WP_213528981.1">
    <property type="nucleotide sequence ID" value="NZ_BOVJ01000079.1"/>
</dbReference>
<evidence type="ECO:0000256" key="5">
    <source>
        <dbReference type="SAM" id="Phobius"/>
    </source>
</evidence>
<evidence type="ECO:0000256" key="3">
    <source>
        <dbReference type="ARBA" id="ARBA00022989"/>
    </source>
</evidence>
<dbReference type="InterPro" id="IPR052185">
    <property type="entry name" value="IPC_Synthase-Related"/>
</dbReference>
<comment type="caution">
    <text evidence="7">The sequence shown here is derived from an EMBL/GenBank/DDBJ whole genome shotgun (WGS) entry which is preliminary data.</text>
</comment>
<proteinExistence type="predicted"/>
<dbReference type="CDD" id="cd03386">
    <property type="entry name" value="PAP2_Aur1_like"/>
    <property type="match status" value="1"/>
</dbReference>
<feature type="transmembrane region" description="Helical" evidence="5">
    <location>
        <begin position="107"/>
        <end position="127"/>
    </location>
</feature>
<dbReference type="Pfam" id="PF14378">
    <property type="entry name" value="PAP2_3"/>
    <property type="match status" value="1"/>
</dbReference>
<keyword evidence="4 5" id="KW-0472">Membrane</keyword>
<dbReference type="PANTHER" id="PTHR31310">
    <property type="match status" value="1"/>
</dbReference>
<comment type="subcellular location">
    <subcellularLocation>
        <location evidence="1">Membrane</location>
        <topology evidence="1">Multi-pass membrane protein</topology>
    </subcellularLocation>
</comment>
<evidence type="ECO:0000259" key="6">
    <source>
        <dbReference type="Pfam" id="PF14378"/>
    </source>
</evidence>
<feature type="transmembrane region" description="Helical" evidence="5">
    <location>
        <begin position="192"/>
        <end position="208"/>
    </location>
</feature>
<keyword evidence="8" id="KW-1185">Reference proteome</keyword>
<evidence type="ECO:0000256" key="1">
    <source>
        <dbReference type="ARBA" id="ARBA00004141"/>
    </source>
</evidence>
<keyword evidence="3 5" id="KW-1133">Transmembrane helix</keyword>
<dbReference type="InterPro" id="IPR026841">
    <property type="entry name" value="Aur1/Ipt1"/>
</dbReference>
<dbReference type="SUPFAM" id="SSF48317">
    <property type="entry name" value="Acid phosphatase/Vanadium-dependent haloperoxidase"/>
    <property type="match status" value="1"/>
</dbReference>
<keyword evidence="2 5" id="KW-0812">Transmembrane</keyword>
<reference evidence="7 8" key="1">
    <citation type="submission" date="2021-04" db="EMBL/GenBank/DDBJ databases">
        <title>Draft genome sequence of Paenibacillus cisolokensis, LC2-13A.</title>
        <authorList>
            <person name="Uke A."/>
            <person name="Chhe C."/>
            <person name="Baramee S."/>
            <person name="Kosugi A."/>
        </authorList>
    </citation>
    <scope>NUCLEOTIDE SEQUENCE [LARGE SCALE GENOMIC DNA]</scope>
    <source>
        <strain evidence="7 8">LC2-13A</strain>
    </source>
</reference>
<gene>
    <name evidence="7" type="ORF">PACILC2_26500</name>
</gene>
<feature type="transmembrane region" description="Helical" evidence="5">
    <location>
        <begin position="43"/>
        <end position="61"/>
    </location>
</feature>
<feature type="transmembrane region" description="Helical" evidence="5">
    <location>
        <begin position="139"/>
        <end position="157"/>
    </location>
</feature>
<feature type="transmembrane region" description="Helical" evidence="5">
    <location>
        <begin position="215"/>
        <end position="235"/>
    </location>
</feature>
<evidence type="ECO:0000313" key="8">
    <source>
        <dbReference type="Proteomes" id="UP000680304"/>
    </source>
</evidence>
<sequence length="283" mass="32260">MVLFHSMNDVIWYTTLTVIILLAYGTGANPLRVGGRFVRELAVSRSHLLLFAALLGILLLNKLELSYEGKMQYSADFTPLFYAIEGDLVANIQQLLVRDWLTPVMSFMYIVVFQSLLIASLVMYVYLDPTKRLYRATCYAIMINYVIAIPFFLYFPVNEAWFYHSNVSFRILETFPAFESEYRHLSGLDNCFPSLHTSISVTLAILAFRSKIRRWAWLVGISAAVIITSIFYLGIHWMTDMLGGTVLGILSAALGLYFSRYDLPAGRTVPVPGSMRELTNRRR</sequence>
<dbReference type="Gene3D" id="1.20.144.10">
    <property type="entry name" value="Phosphatidic acid phosphatase type 2/haloperoxidase"/>
    <property type="match status" value="1"/>
</dbReference>
<dbReference type="EMBL" id="BOVJ01000079">
    <property type="protein sequence ID" value="GIQ64082.1"/>
    <property type="molecule type" value="Genomic_DNA"/>
</dbReference>
<evidence type="ECO:0000256" key="4">
    <source>
        <dbReference type="ARBA" id="ARBA00023136"/>
    </source>
</evidence>
<dbReference type="Proteomes" id="UP000680304">
    <property type="component" value="Unassembled WGS sequence"/>
</dbReference>
<dbReference type="PANTHER" id="PTHR31310:SF7">
    <property type="entry name" value="PA-PHOSPHATASE RELATED-FAMILY PROTEIN DDB_G0268928"/>
    <property type="match status" value="1"/>
</dbReference>
<protein>
    <recommendedName>
        <fullName evidence="6">Inositolphosphotransferase Aur1/Ipt1 domain-containing protein</fullName>
    </recommendedName>
</protein>